<organism evidence="3 4">
    <name type="scientific">Pandoraea anhela</name>
    <dbReference type="NCBI Taxonomy" id="2508295"/>
    <lineage>
        <taxon>Bacteria</taxon>
        <taxon>Pseudomonadati</taxon>
        <taxon>Pseudomonadota</taxon>
        <taxon>Betaproteobacteria</taxon>
        <taxon>Burkholderiales</taxon>
        <taxon>Burkholderiaceae</taxon>
        <taxon>Pandoraea</taxon>
    </lineage>
</organism>
<reference evidence="3 4" key="1">
    <citation type="submission" date="2019-08" db="EMBL/GenBank/DDBJ databases">
        <authorList>
            <person name="Peeters C."/>
        </authorList>
    </citation>
    <scope>NUCLEOTIDE SEQUENCE [LARGE SCALE GENOMIC DNA]</scope>
    <source>
        <strain evidence="3 4">LMG 31108</strain>
    </source>
</reference>
<dbReference type="PROSITE" id="PS51819">
    <property type="entry name" value="VOC"/>
    <property type="match status" value="1"/>
</dbReference>
<protein>
    <submittedName>
        <fullName evidence="3">Lactoylglutathione lyase</fullName>
    </submittedName>
</protein>
<dbReference type="Gene3D" id="3.10.180.10">
    <property type="entry name" value="2,3-Dihydroxybiphenyl 1,2-Dioxygenase, domain 1"/>
    <property type="match status" value="1"/>
</dbReference>
<dbReference type="InterPro" id="IPR004360">
    <property type="entry name" value="Glyas_Fos-R_dOase_dom"/>
</dbReference>
<dbReference type="OrthoDB" id="9812656at2"/>
<dbReference type="PANTHER" id="PTHR21366">
    <property type="entry name" value="GLYOXALASE FAMILY PROTEIN"/>
    <property type="match status" value="1"/>
</dbReference>
<feature type="domain" description="VOC" evidence="2">
    <location>
        <begin position="7"/>
        <end position="133"/>
    </location>
</feature>
<evidence type="ECO:0000256" key="1">
    <source>
        <dbReference type="SAM" id="MobiDB-lite"/>
    </source>
</evidence>
<dbReference type="GO" id="GO:0016829">
    <property type="term" value="F:lyase activity"/>
    <property type="evidence" value="ECO:0007669"/>
    <property type="project" value="UniProtKB-KW"/>
</dbReference>
<dbReference type="InterPro" id="IPR029068">
    <property type="entry name" value="Glyas_Bleomycin-R_OHBP_Dase"/>
</dbReference>
<proteinExistence type="predicted"/>
<dbReference type="InterPro" id="IPR050383">
    <property type="entry name" value="GlyoxalaseI/FosfomycinResist"/>
</dbReference>
<accession>A0A5E4XT69</accession>
<dbReference type="InterPro" id="IPR037523">
    <property type="entry name" value="VOC_core"/>
</dbReference>
<dbReference type="PANTHER" id="PTHR21366:SF14">
    <property type="entry name" value="GLYOXALASE DOMAIN-CONTAINING PROTEIN 5"/>
    <property type="match status" value="1"/>
</dbReference>
<evidence type="ECO:0000259" key="2">
    <source>
        <dbReference type="PROSITE" id="PS51819"/>
    </source>
</evidence>
<gene>
    <name evidence="3" type="ORF">PAN31108_04075</name>
</gene>
<dbReference type="EMBL" id="CABPSB010000017">
    <property type="protein sequence ID" value="VVE39544.1"/>
    <property type="molecule type" value="Genomic_DNA"/>
</dbReference>
<keyword evidence="4" id="KW-1185">Reference proteome</keyword>
<dbReference type="AlphaFoldDB" id="A0A5E4XT69"/>
<sequence length="171" mass="18395">MKIPFVALDHVVLRTADVARLRHFYIDVLGCTLEKVQADIGLVQLRAGDSLIDLVDVAGTIGRQGGAAPGPEGRNLDHFCLRVAPFDDEAIRQGLASHGVTLGEVVQRYGAQGEGPSCYLNDPDGNTVELKGPPRRLPDRLDARVSQPARLSDLTDPPIARASRVEIAGNR</sequence>
<dbReference type="Pfam" id="PF00903">
    <property type="entry name" value="Glyoxalase"/>
    <property type="match status" value="1"/>
</dbReference>
<dbReference type="Proteomes" id="UP000406256">
    <property type="component" value="Unassembled WGS sequence"/>
</dbReference>
<evidence type="ECO:0000313" key="3">
    <source>
        <dbReference type="EMBL" id="VVE39544.1"/>
    </source>
</evidence>
<feature type="region of interest" description="Disordered" evidence="1">
    <location>
        <begin position="114"/>
        <end position="156"/>
    </location>
</feature>
<evidence type="ECO:0000313" key="4">
    <source>
        <dbReference type="Proteomes" id="UP000406256"/>
    </source>
</evidence>
<name>A0A5E4XT69_9BURK</name>
<dbReference type="SUPFAM" id="SSF54593">
    <property type="entry name" value="Glyoxalase/Bleomycin resistance protein/Dihydroxybiphenyl dioxygenase"/>
    <property type="match status" value="1"/>
</dbReference>
<keyword evidence="3" id="KW-0456">Lyase</keyword>